<organism evidence="1">
    <name type="scientific">Anguilla anguilla</name>
    <name type="common">European freshwater eel</name>
    <name type="synonym">Muraena anguilla</name>
    <dbReference type="NCBI Taxonomy" id="7936"/>
    <lineage>
        <taxon>Eukaryota</taxon>
        <taxon>Metazoa</taxon>
        <taxon>Chordata</taxon>
        <taxon>Craniata</taxon>
        <taxon>Vertebrata</taxon>
        <taxon>Euteleostomi</taxon>
        <taxon>Actinopterygii</taxon>
        <taxon>Neopterygii</taxon>
        <taxon>Teleostei</taxon>
        <taxon>Anguilliformes</taxon>
        <taxon>Anguillidae</taxon>
        <taxon>Anguilla</taxon>
    </lineage>
</organism>
<sequence length="50" mass="5334">MALFLHRGTTAASHRVLLVGSGLAFCLAGALSEDLAGLHHCHRTILFNYA</sequence>
<reference evidence="1" key="1">
    <citation type="submission" date="2014-11" db="EMBL/GenBank/DDBJ databases">
        <authorList>
            <person name="Amaro Gonzalez C."/>
        </authorList>
    </citation>
    <scope>NUCLEOTIDE SEQUENCE</scope>
</reference>
<protein>
    <submittedName>
        <fullName evidence="1">Uncharacterized protein</fullName>
    </submittedName>
</protein>
<name>A0A0E9VMR0_ANGAN</name>
<accession>A0A0E9VMR0</accession>
<dbReference type="EMBL" id="GBXM01029168">
    <property type="protein sequence ID" value="JAH79409.1"/>
    <property type="molecule type" value="Transcribed_RNA"/>
</dbReference>
<proteinExistence type="predicted"/>
<evidence type="ECO:0000313" key="1">
    <source>
        <dbReference type="EMBL" id="JAH79409.1"/>
    </source>
</evidence>
<reference evidence="1" key="2">
    <citation type="journal article" date="2015" name="Fish Shellfish Immunol.">
        <title>Early steps in the European eel (Anguilla anguilla)-Vibrio vulnificus interaction in the gills: Role of the RtxA13 toxin.</title>
        <authorList>
            <person name="Callol A."/>
            <person name="Pajuelo D."/>
            <person name="Ebbesson L."/>
            <person name="Teles M."/>
            <person name="MacKenzie S."/>
            <person name="Amaro C."/>
        </authorList>
    </citation>
    <scope>NUCLEOTIDE SEQUENCE</scope>
</reference>
<dbReference type="AlphaFoldDB" id="A0A0E9VMR0"/>